<accession>A0A517P5A3</accession>
<dbReference type="EMBL" id="CP036265">
    <property type="protein sequence ID" value="QDT14560.1"/>
    <property type="molecule type" value="Genomic_DNA"/>
</dbReference>
<proteinExistence type="predicted"/>
<reference evidence="1 2" key="1">
    <citation type="submission" date="2019-02" db="EMBL/GenBank/DDBJ databases">
        <title>Deep-cultivation of Planctomycetes and their phenomic and genomic characterization uncovers novel biology.</title>
        <authorList>
            <person name="Wiegand S."/>
            <person name="Jogler M."/>
            <person name="Boedeker C."/>
            <person name="Pinto D."/>
            <person name="Vollmers J."/>
            <person name="Rivas-Marin E."/>
            <person name="Kohn T."/>
            <person name="Peeters S.H."/>
            <person name="Heuer A."/>
            <person name="Rast P."/>
            <person name="Oberbeckmann S."/>
            <person name="Bunk B."/>
            <person name="Jeske O."/>
            <person name="Meyerdierks A."/>
            <person name="Storesund J.E."/>
            <person name="Kallscheuer N."/>
            <person name="Luecker S."/>
            <person name="Lage O.M."/>
            <person name="Pohl T."/>
            <person name="Merkel B.J."/>
            <person name="Hornburger P."/>
            <person name="Mueller R.-W."/>
            <person name="Bruemmer F."/>
            <person name="Labrenz M."/>
            <person name="Spormann A.M."/>
            <person name="Op den Camp H."/>
            <person name="Overmann J."/>
            <person name="Amann R."/>
            <person name="Jetten M.S.M."/>
            <person name="Mascher T."/>
            <person name="Medema M.H."/>
            <person name="Devos D.P."/>
            <person name="Kaster A.-K."/>
            <person name="Ovreas L."/>
            <person name="Rohde M."/>
            <person name="Galperin M.Y."/>
            <person name="Jogler C."/>
        </authorList>
    </citation>
    <scope>NUCLEOTIDE SEQUENCE [LARGE SCALE GENOMIC DNA]</scope>
    <source>
        <strain evidence="1 2">CA12</strain>
    </source>
</reference>
<evidence type="ECO:0000313" key="2">
    <source>
        <dbReference type="Proteomes" id="UP000318741"/>
    </source>
</evidence>
<dbReference type="KEGG" id="acaf:CA12_06350"/>
<sequence length="143" mass="15438">MIEGLIAVALIALLAVTVLPQLHPDAATGQDEQLRERLYVLRGQIELYRVQHDNTLPGVTGPLLDQLTRRTDRAGNVGEGGDHVFGPYLVGDAFPENPLTGRSDVLVVDKMPSAPPADAAHGWIYETTTGDLRAAGDADRFAW</sequence>
<evidence type="ECO:0008006" key="3">
    <source>
        <dbReference type="Google" id="ProtNLM"/>
    </source>
</evidence>
<dbReference type="Proteomes" id="UP000318741">
    <property type="component" value="Chromosome"/>
</dbReference>
<gene>
    <name evidence="1" type="ORF">CA12_06350</name>
</gene>
<dbReference type="InterPro" id="IPR045584">
    <property type="entry name" value="Pilin-like"/>
</dbReference>
<name>A0A517P5A3_9PLAN</name>
<organism evidence="1 2">
    <name type="scientific">Alienimonas californiensis</name>
    <dbReference type="NCBI Taxonomy" id="2527989"/>
    <lineage>
        <taxon>Bacteria</taxon>
        <taxon>Pseudomonadati</taxon>
        <taxon>Planctomycetota</taxon>
        <taxon>Planctomycetia</taxon>
        <taxon>Planctomycetales</taxon>
        <taxon>Planctomycetaceae</taxon>
        <taxon>Alienimonas</taxon>
    </lineage>
</organism>
<evidence type="ECO:0000313" key="1">
    <source>
        <dbReference type="EMBL" id="QDT14560.1"/>
    </source>
</evidence>
<dbReference type="AlphaFoldDB" id="A0A517P5A3"/>
<dbReference type="SUPFAM" id="SSF54523">
    <property type="entry name" value="Pili subunits"/>
    <property type="match status" value="1"/>
</dbReference>
<protein>
    <recommendedName>
        <fullName evidence="3">Type II secretion system protein G</fullName>
    </recommendedName>
</protein>
<keyword evidence="2" id="KW-1185">Reference proteome</keyword>